<dbReference type="InterPro" id="IPR004170">
    <property type="entry name" value="WWE_dom"/>
</dbReference>
<gene>
    <name evidence="3" type="ORF">NQ314_017897</name>
</gene>
<keyword evidence="4" id="KW-1185">Reference proteome</keyword>
<keyword evidence="1" id="KW-0863">Zinc-finger</keyword>
<name>A0AAV8WS83_9CUCU</name>
<dbReference type="GO" id="GO:0072572">
    <property type="term" value="F:poly-ADP-D-ribose binding"/>
    <property type="evidence" value="ECO:0007669"/>
    <property type="project" value="UniProtKB-UniRule"/>
</dbReference>
<comment type="caution">
    <text evidence="3">The sequence shown here is derived from an EMBL/GenBank/DDBJ whole genome shotgun (WGS) entry which is preliminary data.</text>
</comment>
<dbReference type="Gene3D" id="3.30.720.50">
    <property type="match status" value="1"/>
</dbReference>
<dbReference type="PANTHER" id="PTHR13417:SF2">
    <property type="entry name" value="E3 UBIQUITIN-PROTEIN LIGASE RNF146"/>
    <property type="match status" value="1"/>
</dbReference>
<comment type="pathway">
    <text evidence="1">Protein modification; protein ubiquitination.</text>
</comment>
<evidence type="ECO:0000313" key="4">
    <source>
        <dbReference type="Proteomes" id="UP001162156"/>
    </source>
</evidence>
<keyword evidence="1" id="KW-0862">Zinc</keyword>
<dbReference type="GO" id="GO:0061630">
    <property type="term" value="F:ubiquitin protein ligase activity"/>
    <property type="evidence" value="ECO:0007669"/>
    <property type="project" value="UniProtKB-UniRule"/>
</dbReference>
<dbReference type="GO" id="GO:0005829">
    <property type="term" value="C:cytosol"/>
    <property type="evidence" value="ECO:0007669"/>
    <property type="project" value="UniProtKB-SubCell"/>
</dbReference>
<accession>A0AAV8WS83</accession>
<comment type="function">
    <text evidence="1">E3 ubiquitin-protein ligase that specifically binds poly-ADP-ribosylated proteins and mediates their ubiquitination and subsequent degradation.</text>
</comment>
<dbReference type="EMBL" id="JANEYF010005007">
    <property type="protein sequence ID" value="KAJ8929414.1"/>
    <property type="molecule type" value="Genomic_DNA"/>
</dbReference>
<dbReference type="Pfam" id="PF02825">
    <property type="entry name" value="WWE"/>
    <property type="match status" value="1"/>
</dbReference>
<dbReference type="SMART" id="SM00678">
    <property type="entry name" value="WWE"/>
    <property type="match status" value="1"/>
</dbReference>
<dbReference type="GO" id="GO:0008270">
    <property type="term" value="F:zinc ion binding"/>
    <property type="evidence" value="ECO:0007669"/>
    <property type="project" value="UniProtKB-UniRule"/>
</dbReference>
<dbReference type="InterPro" id="IPR033509">
    <property type="entry name" value="RNF146"/>
</dbReference>
<organism evidence="3 4">
    <name type="scientific">Rhamnusium bicolor</name>
    <dbReference type="NCBI Taxonomy" id="1586634"/>
    <lineage>
        <taxon>Eukaryota</taxon>
        <taxon>Metazoa</taxon>
        <taxon>Ecdysozoa</taxon>
        <taxon>Arthropoda</taxon>
        <taxon>Hexapoda</taxon>
        <taxon>Insecta</taxon>
        <taxon>Pterygota</taxon>
        <taxon>Neoptera</taxon>
        <taxon>Endopterygota</taxon>
        <taxon>Coleoptera</taxon>
        <taxon>Polyphaga</taxon>
        <taxon>Cucujiformia</taxon>
        <taxon>Chrysomeloidea</taxon>
        <taxon>Cerambycidae</taxon>
        <taxon>Lepturinae</taxon>
        <taxon>Rhagiini</taxon>
        <taxon>Rhamnusium</taxon>
    </lineage>
</organism>
<dbReference type="SUPFAM" id="SSF117839">
    <property type="entry name" value="WWE domain"/>
    <property type="match status" value="1"/>
</dbReference>
<dbReference type="GO" id="GO:0051865">
    <property type="term" value="P:protein autoubiquitination"/>
    <property type="evidence" value="ECO:0007669"/>
    <property type="project" value="UniProtKB-UniRule"/>
</dbReference>
<sequence length="95" mass="11630">MCRQEIPRDFIEQPNLLQHSLQLDSLHGFDGGYQWFYEGRNGWWRYDERANEDIEQAYKSDLLNFELIICGDLYVIDFENKYQYPKKKFKQKKIN</sequence>
<keyword evidence="1" id="KW-0833">Ubl conjugation pathway</keyword>
<dbReference type="PANTHER" id="PTHR13417">
    <property type="entry name" value="E3 UBIQUITIN-PROTEIN LIGASE RNF146"/>
    <property type="match status" value="1"/>
</dbReference>
<dbReference type="InterPro" id="IPR018123">
    <property type="entry name" value="WWE-dom_subgr"/>
</dbReference>
<dbReference type="GO" id="GO:0016055">
    <property type="term" value="P:Wnt signaling pathway"/>
    <property type="evidence" value="ECO:0007669"/>
    <property type="project" value="InterPro"/>
</dbReference>
<keyword evidence="1" id="KW-0963">Cytoplasm</keyword>
<keyword evidence="1" id="KW-0479">Metal-binding</keyword>
<dbReference type="PROSITE" id="PS50918">
    <property type="entry name" value="WWE"/>
    <property type="match status" value="1"/>
</dbReference>
<dbReference type="Proteomes" id="UP001162156">
    <property type="component" value="Unassembled WGS sequence"/>
</dbReference>
<evidence type="ECO:0000259" key="2">
    <source>
        <dbReference type="PROSITE" id="PS50918"/>
    </source>
</evidence>
<dbReference type="GO" id="GO:0006511">
    <property type="term" value="P:ubiquitin-dependent protein catabolic process"/>
    <property type="evidence" value="ECO:0007669"/>
    <property type="project" value="UniProtKB-UniRule"/>
</dbReference>
<feature type="domain" description="WWE" evidence="2">
    <location>
        <begin position="20"/>
        <end position="95"/>
    </location>
</feature>
<protein>
    <recommendedName>
        <fullName evidence="1">E3 ubiquitin-protein ligase</fullName>
        <ecNumber evidence="1">2.3.2.27</ecNumber>
    </recommendedName>
</protein>
<reference evidence="3" key="1">
    <citation type="journal article" date="2023" name="Insect Mol. Biol.">
        <title>Genome sequencing provides insights into the evolution of gene families encoding plant cell wall-degrading enzymes in longhorned beetles.</title>
        <authorList>
            <person name="Shin N.R."/>
            <person name="Okamura Y."/>
            <person name="Kirsch R."/>
            <person name="Pauchet Y."/>
        </authorList>
    </citation>
    <scope>NUCLEOTIDE SEQUENCE</scope>
    <source>
        <strain evidence="3">RBIC_L_NR</strain>
    </source>
</reference>
<dbReference type="InterPro" id="IPR037197">
    <property type="entry name" value="WWE_dom_sf"/>
</dbReference>
<comment type="domain">
    <text evidence="1">The WWE domain mediates non-covalent poly(ADP-ribose)-binding.</text>
</comment>
<evidence type="ECO:0000313" key="3">
    <source>
        <dbReference type="EMBL" id="KAJ8929414.1"/>
    </source>
</evidence>
<dbReference type="EC" id="2.3.2.27" evidence="1"/>
<evidence type="ECO:0000256" key="1">
    <source>
        <dbReference type="RuleBase" id="RU367115"/>
    </source>
</evidence>
<dbReference type="GO" id="GO:0005634">
    <property type="term" value="C:nucleus"/>
    <property type="evidence" value="ECO:0007669"/>
    <property type="project" value="TreeGrafter"/>
</dbReference>
<keyword evidence="1" id="KW-0808">Transferase</keyword>
<proteinExistence type="predicted"/>
<comment type="PTM">
    <text evidence="1">Ubiquitinated; autoubiquitinated.</text>
</comment>
<comment type="subcellular location">
    <subcellularLocation>
        <location evidence="1">Cytoplasm</location>
        <location evidence="1">Cytosol</location>
    </subcellularLocation>
</comment>
<dbReference type="AlphaFoldDB" id="A0AAV8WS83"/>
<comment type="catalytic activity">
    <reaction evidence="1">
        <text>S-ubiquitinyl-[E2 ubiquitin-conjugating enzyme]-L-cysteine + [acceptor protein]-L-lysine = [E2 ubiquitin-conjugating enzyme]-L-cysteine + N(6)-ubiquitinyl-[acceptor protein]-L-lysine.</text>
        <dbReference type="EC" id="2.3.2.27"/>
    </reaction>
</comment>